<evidence type="ECO:0000313" key="3">
    <source>
        <dbReference type="Proteomes" id="UP000540056"/>
    </source>
</evidence>
<organism evidence="2 3">
    <name type="scientific">Aerococcus urinaeequi</name>
    <dbReference type="NCBI Taxonomy" id="51665"/>
    <lineage>
        <taxon>Bacteria</taxon>
        <taxon>Bacillati</taxon>
        <taxon>Bacillota</taxon>
        <taxon>Bacilli</taxon>
        <taxon>Lactobacillales</taxon>
        <taxon>Aerococcaceae</taxon>
        <taxon>Aerococcus</taxon>
    </lineage>
</organism>
<reference evidence="2 3" key="1">
    <citation type="submission" date="2020-07" db="EMBL/GenBank/DDBJ databases">
        <title>Draft Genome Sequences of Lactobacillales Isolated from the International Space Station.</title>
        <authorList>
            <person name="Bharadwaj A.R."/>
            <person name="Singh N.K."/>
            <person name="Wood J.M."/>
            <person name="Debieu M."/>
            <person name="O'Hara N.B."/>
            <person name="Karouia F."/>
            <person name="Mason C.E."/>
            <person name="Venkateswaran K."/>
        </authorList>
    </citation>
    <scope>NUCLEOTIDE SEQUENCE [LARGE SCALE GENOMIC DNA]</scope>
    <source>
        <strain evidence="2 3">151250015-1-258-55</strain>
    </source>
</reference>
<comment type="caution">
    <text evidence="2">The sequence shown here is derived from an EMBL/GenBank/DDBJ whole genome shotgun (WGS) entry which is preliminary data.</text>
</comment>
<dbReference type="Proteomes" id="UP000540056">
    <property type="component" value="Unassembled WGS sequence"/>
</dbReference>
<keyword evidence="3" id="KW-1185">Reference proteome</keyword>
<dbReference type="RefSeq" id="WP_029315849.1">
    <property type="nucleotide sequence ID" value="NZ_JACGAM010000011.1"/>
</dbReference>
<dbReference type="EMBL" id="JACGAN010000010">
    <property type="protein sequence ID" value="MBA5746910.1"/>
    <property type="molecule type" value="Genomic_DNA"/>
</dbReference>
<accession>A0ABR5ZYU3</accession>
<keyword evidence="1" id="KW-1133">Transmembrane helix</keyword>
<name>A0ABR5ZYU3_9LACT</name>
<keyword evidence="1" id="KW-0472">Membrane</keyword>
<keyword evidence="1" id="KW-0812">Transmembrane</keyword>
<protein>
    <submittedName>
        <fullName evidence="2">Uncharacterized protein</fullName>
    </submittedName>
</protein>
<feature type="transmembrane region" description="Helical" evidence="1">
    <location>
        <begin position="25"/>
        <end position="46"/>
    </location>
</feature>
<feature type="transmembrane region" description="Helical" evidence="1">
    <location>
        <begin position="55"/>
        <end position="73"/>
    </location>
</feature>
<gene>
    <name evidence="2" type="ORF">H3232_06870</name>
</gene>
<evidence type="ECO:0000313" key="2">
    <source>
        <dbReference type="EMBL" id="MBA5746910.1"/>
    </source>
</evidence>
<sequence>MLASGVFGILVLVYGIQEIRLQVKNWWTYIALLLGVFLLCFAIYLFNPFLAYREWGGVLLFAVGCTVTDYMVFQK</sequence>
<evidence type="ECO:0000256" key="1">
    <source>
        <dbReference type="SAM" id="Phobius"/>
    </source>
</evidence>
<proteinExistence type="predicted"/>